<sequence>MNRIIRNLVIAVPLATVGFTMVNATAATAGPNDQDLPIVIKPKGGDPEPKPDFPIKDAPKPNKPKPQPKPAPKPQVVVPQADVVEEKKVVKVISAKGSPDSIDRSENLFVAGPAETELVADDSDNSGLDITWLLVGGGVVTASGIAFAARKRANA</sequence>
<dbReference type="EMBL" id="JAVDWH010000001">
    <property type="protein sequence ID" value="MDR7085165.1"/>
    <property type="molecule type" value="Genomic_DNA"/>
</dbReference>
<feature type="compositionally biased region" description="Pro residues" evidence="1">
    <location>
        <begin position="64"/>
        <end position="73"/>
    </location>
</feature>
<evidence type="ECO:0000256" key="1">
    <source>
        <dbReference type="SAM" id="MobiDB-lite"/>
    </source>
</evidence>
<keyword evidence="5" id="KW-1185">Reference proteome</keyword>
<organism evidence="4 5">
    <name type="scientific">Aeromicrobium panaciterrae</name>
    <dbReference type="NCBI Taxonomy" id="363861"/>
    <lineage>
        <taxon>Bacteria</taxon>
        <taxon>Bacillati</taxon>
        <taxon>Actinomycetota</taxon>
        <taxon>Actinomycetes</taxon>
        <taxon>Propionibacteriales</taxon>
        <taxon>Nocardioidaceae</taxon>
        <taxon>Aeromicrobium</taxon>
    </lineage>
</organism>
<keyword evidence="2" id="KW-0472">Membrane</keyword>
<dbReference type="Proteomes" id="UP001257739">
    <property type="component" value="Unassembled WGS sequence"/>
</dbReference>
<evidence type="ECO:0000256" key="3">
    <source>
        <dbReference type="SAM" id="SignalP"/>
    </source>
</evidence>
<evidence type="ECO:0000256" key="2">
    <source>
        <dbReference type="SAM" id="Phobius"/>
    </source>
</evidence>
<reference evidence="4 5" key="1">
    <citation type="submission" date="2023-07" db="EMBL/GenBank/DDBJ databases">
        <title>Sorghum-associated microbial communities from plants grown in Nebraska, USA.</title>
        <authorList>
            <person name="Schachtman D."/>
        </authorList>
    </citation>
    <scope>NUCLEOTIDE SEQUENCE [LARGE SCALE GENOMIC DNA]</scope>
    <source>
        <strain evidence="4 5">BE248</strain>
    </source>
</reference>
<feature type="chain" id="PRO_5045803426" evidence="3">
    <location>
        <begin position="27"/>
        <end position="155"/>
    </location>
</feature>
<feature type="signal peptide" evidence="3">
    <location>
        <begin position="1"/>
        <end position="26"/>
    </location>
</feature>
<keyword evidence="2" id="KW-1133">Transmembrane helix</keyword>
<comment type="caution">
    <text evidence="4">The sequence shown here is derived from an EMBL/GenBank/DDBJ whole genome shotgun (WGS) entry which is preliminary data.</text>
</comment>
<evidence type="ECO:0000313" key="4">
    <source>
        <dbReference type="EMBL" id="MDR7085165.1"/>
    </source>
</evidence>
<gene>
    <name evidence="4" type="ORF">J2X11_000004</name>
</gene>
<keyword evidence="2" id="KW-0812">Transmembrane</keyword>
<feature type="region of interest" description="Disordered" evidence="1">
    <location>
        <begin position="27"/>
        <end position="79"/>
    </location>
</feature>
<dbReference type="RefSeq" id="WP_309964961.1">
    <property type="nucleotide sequence ID" value="NZ_JAVDWH010000001.1"/>
</dbReference>
<accession>A0ABU1UJ48</accession>
<feature type="compositionally biased region" description="Basic and acidic residues" evidence="1">
    <location>
        <begin position="43"/>
        <end position="60"/>
    </location>
</feature>
<proteinExistence type="predicted"/>
<evidence type="ECO:0000313" key="5">
    <source>
        <dbReference type="Proteomes" id="UP001257739"/>
    </source>
</evidence>
<keyword evidence="3" id="KW-0732">Signal</keyword>
<feature type="transmembrane region" description="Helical" evidence="2">
    <location>
        <begin position="130"/>
        <end position="149"/>
    </location>
</feature>
<name>A0ABU1UJ48_9ACTN</name>
<protein>
    <submittedName>
        <fullName evidence="4">Outer membrane biosynthesis protein TonB</fullName>
    </submittedName>
</protein>